<comment type="caution">
    <text evidence="9">The sequence shown here is derived from an EMBL/GenBank/DDBJ whole genome shotgun (WGS) entry which is preliminary data.</text>
</comment>
<comment type="subcellular location">
    <subcellularLocation>
        <location evidence="1">Cell membrane</location>
        <topology evidence="1">Multi-pass membrane protein</topology>
    </subcellularLocation>
</comment>
<evidence type="ECO:0000256" key="5">
    <source>
        <dbReference type="ARBA" id="ARBA00022692"/>
    </source>
</evidence>
<protein>
    <submittedName>
        <fullName evidence="9">AzlC family ABC transporter permease</fullName>
    </submittedName>
</protein>
<feature type="transmembrane region" description="Helical" evidence="8">
    <location>
        <begin position="170"/>
        <end position="188"/>
    </location>
</feature>
<keyword evidence="4" id="KW-1003">Cell membrane</keyword>
<feature type="transmembrane region" description="Helical" evidence="8">
    <location>
        <begin position="29"/>
        <end position="53"/>
    </location>
</feature>
<gene>
    <name evidence="9" type="ORF">OUO13_02665</name>
</gene>
<dbReference type="GO" id="GO:0005886">
    <property type="term" value="C:plasma membrane"/>
    <property type="evidence" value="ECO:0007669"/>
    <property type="project" value="UniProtKB-SubCell"/>
</dbReference>
<evidence type="ECO:0000256" key="7">
    <source>
        <dbReference type="ARBA" id="ARBA00023136"/>
    </source>
</evidence>
<dbReference type="Pfam" id="PF03591">
    <property type="entry name" value="AzlC"/>
    <property type="match status" value="1"/>
</dbReference>
<sequence length="250" mass="26658">MSNMSSTRAGAQPAAWLQGIKDALPLLGAYIPIAISFGLIAIQSGFGVLETILISTIIYAGASQFLFVAMVAAGSPLWLVVIMTLLINARHVLYAPNLAVYLGNDKRWIPLMHGLTDQVFALSHSRMPAMAKDQRMAWYTSAALVAWFSWIGGTAIGAIAGEELTQRWPLINDVLPFALPALFLVLVLPRCNNRMWTAAIATAAVLALVVKLCGYPNVAIPLAAMAGAMVFYALKPARSAQASQSAQASS</sequence>
<evidence type="ECO:0000313" key="10">
    <source>
        <dbReference type="Proteomes" id="UP001150830"/>
    </source>
</evidence>
<dbReference type="Proteomes" id="UP001150830">
    <property type="component" value="Unassembled WGS sequence"/>
</dbReference>
<evidence type="ECO:0000256" key="1">
    <source>
        <dbReference type="ARBA" id="ARBA00004651"/>
    </source>
</evidence>
<keyword evidence="3" id="KW-0813">Transport</keyword>
<feature type="transmembrane region" description="Helical" evidence="8">
    <location>
        <begin position="65"/>
        <end position="87"/>
    </location>
</feature>
<evidence type="ECO:0000256" key="6">
    <source>
        <dbReference type="ARBA" id="ARBA00022989"/>
    </source>
</evidence>
<reference evidence="9" key="1">
    <citation type="submission" date="2022-11" db="EMBL/GenBank/DDBJ databases">
        <title>Parathalassolutuus dongxingensis gen. nov., sp. nov., a novel member of family Oceanospirillaceae isolated from a coastal shrimp pond in Guangxi, China.</title>
        <authorList>
            <person name="Chen H."/>
        </authorList>
    </citation>
    <scope>NUCLEOTIDE SEQUENCE</scope>
    <source>
        <strain evidence="9">G-43</strain>
    </source>
</reference>
<evidence type="ECO:0000256" key="2">
    <source>
        <dbReference type="ARBA" id="ARBA00010735"/>
    </source>
</evidence>
<keyword evidence="10" id="KW-1185">Reference proteome</keyword>
<evidence type="ECO:0000256" key="8">
    <source>
        <dbReference type="SAM" id="Phobius"/>
    </source>
</evidence>
<proteinExistence type="inferred from homology"/>
<evidence type="ECO:0000313" key="9">
    <source>
        <dbReference type="EMBL" id="MCY0964079.1"/>
    </source>
</evidence>
<dbReference type="GO" id="GO:1903785">
    <property type="term" value="P:L-valine transmembrane transport"/>
    <property type="evidence" value="ECO:0007669"/>
    <property type="project" value="TreeGrafter"/>
</dbReference>
<dbReference type="AlphaFoldDB" id="A0A9X3EAP6"/>
<keyword evidence="6 8" id="KW-1133">Transmembrane helix</keyword>
<keyword evidence="5 8" id="KW-0812">Transmembrane</keyword>
<comment type="similarity">
    <text evidence="2">Belongs to the AzlC family.</text>
</comment>
<organism evidence="9 10">
    <name type="scientific">Parathalassolituus penaei</name>
    <dbReference type="NCBI Taxonomy" id="2997323"/>
    <lineage>
        <taxon>Bacteria</taxon>
        <taxon>Pseudomonadati</taxon>
        <taxon>Pseudomonadota</taxon>
        <taxon>Gammaproteobacteria</taxon>
        <taxon>Oceanospirillales</taxon>
        <taxon>Oceanospirillaceae</taxon>
        <taxon>Parathalassolituus</taxon>
    </lineage>
</organism>
<feature type="transmembrane region" description="Helical" evidence="8">
    <location>
        <begin position="218"/>
        <end position="234"/>
    </location>
</feature>
<evidence type="ECO:0000256" key="3">
    <source>
        <dbReference type="ARBA" id="ARBA00022448"/>
    </source>
</evidence>
<dbReference type="PANTHER" id="PTHR34979:SF1">
    <property type="entry name" value="INNER MEMBRANE PROTEIN YGAZ"/>
    <property type="match status" value="1"/>
</dbReference>
<keyword evidence="7 8" id="KW-0472">Membrane</keyword>
<accession>A0A9X3EAP6</accession>
<dbReference type="PANTHER" id="PTHR34979">
    <property type="entry name" value="INNER MEMBRANE PROTEIN YGAZ"/>
    <property type="match status" value="1"/>
</dbReference>
<name>A0A9X3EAP6_9GAMM</name>
<evidence type="ECO:0000256" key="4">
    <source>
        <dbReference type="ARBA" id="ARBA00022475"/>
    </source>
</evidence>
<dbReference type="EMBL" id="JAPNOA010000009">
    <property type="protein sequence ID" value="MCY0964079.1"/>
    <property type="molecule type" value="Genomic_DNA"/>
</dbReference>
<dbReference type="InterPro" id="IPR011606">
    <property type="entry name" value="Brnchd-chn_aa_trnsp_permease"/>
</dbReference>
<feature type="transmembrane region" description="Helical" evidence="8">
    <location>
        <begin position="136"/>
        <end position="158"/>
    </location>
</feature>